<dbReference type="HOGENOM" id="CLU_1428129_0_0_1"/>
<comment type="caution">
    <text evidence="1">The sequence shown here is derived from an EMBL/GenBank/DDBJ whole genome shotgun (WGS) entry which is preliminary data.</text>
</comment>
<dbReference type="OrthoDB" id="2328572at2759"/>
<proteinExistence type="predicted"/>
<organism evidence="1 2">
    <name type="scientific">Glarea lozoyensis (strain ATCC 74030 / MF5533)</name>
    <dbReference type="NCBI Taxonomy" id="1104152"/>
    <lineage>
        <taxon>Eukaryota</taxon>
        <taxon>Fungi</taxon>
        <taxon>Dikarya</taxon>
        <taxon>Ascomycota</taxon>
        <taxon>Pezizomycotina</taxon>
        <taxon>Leotiomycetes</taxon>
        <taxon>Helotiales</taxon>
        <taxon>Helotiaceae</taxon>
        <taxon>Glarea</taxon>
    </lineage>
</organism>
<gene>
    <name evidence="1" type="ORF">M7I_4395</name>
</gene>
<name>H0EP28_GLAL7</name>
<sequence>MACPSFFDFEQRDPLVDASLNDYNFSAPNPADEAPNSQDANKSYDMRLAQLQEILKLGSDVLNCACTTTNPSIPVSLSLLAARIVSILECLCHKAREDVSRGQGQTVSNGDRYSLGMYQIAKEDERRLKQEMLGLQIKKAELLVLCSKEVAGRSNRQMDTQAMVSDKLFSYLGEQVAEAKNGWAARNNDA</sequence>
<accession>H0EP28</accession>
<reference evidence="1 2" key="1">
    <citation type="journal article" date="2012" name="Eukaryot. Cell">
        <title>Genome sequence of the fungus Glarea lozoyensis: the first genome sequence of a species from the Helotiaceae family.</title>
        <authorList>
            <person name="Youssar L."/>
            <person name="Gruening B.A."/>
            <person name="Erxleben A."/>
            <person name="Guenther S."/>
            <person name="Huettel W."/>
        </authorList>
    </citation>
    <scope>NUCLEOTIDE SEQUENCE [LARGE SCALE GENOMIC DNA]</scope>
    <source>
        <strain evidence="2">ATCC 74030 / MF5533</strain>
    </source>
</reference>
<dbReference type="AlphaFoldDB" id="H0EP28"/>
<protein>
    <submittedName>
        <fullName evidence="1">Uncharacterized protein</fullName>
    </submittedName>
</protein>
<dbReference type="Proteomes" id="UP000005446">
    <property type="component" value="Unassembled WGS sequence"/>
</dbReference>
<dbReference type="InParanoid" id="H0EP28"/>
<dbReference type="EMBL" id="AGUE01000108">
    <property type="protein sequence ID" value="EHK99717.1"/>
    <property type="molecule type" value="Genomic_DNA"/>
</dbReference>
<evidence type="ECO:0000313" key="1">
    <source>
        <dbReference type="EMBL" id="EHK99717.1"/>
    </source>
</evidence>
<keyword evidence="2" id="KW-1185">Reference proteome</keyword>
<evidence type="ECO:0000313" key="2">
    <source>
        <dbReference type="Proteomes" id="UP000005446"/>
    </source>
</evidence>